<sequence>MPPKLRLRGQEVEWQTRVRYLAYISTAPCAWLLRWNMSSTRAEPRSMLRPVLRSHLPLRAKVALYIGYIHSRLTFTATARYVLCSASQRKRIQAQQNIAQRMIAGAGRYVLNDVIARDLCIETVEEFIQRIARRMYDIANQGPYEFLRNIVPMHERSLSGRHLPRELIKTPPRHL</sequence>
<dbReference type="AlphaFoldDB" id="A0A4C2AAS0"/>
<evidence type="ECO:0000313" key="1">
    <source>
        <dbReference type="EMBL" id="GBP96259.1"/>
    </source>
</evidence>
<comment type="caution">
    <text evidence="1">The sequence shown here is derived from an EMBL/GenBank/DDBJ whole genome shotgun (WGS) entry which is preliminary data.</text>
</comment>
<gene>
    <name evidence="1" type="ORF">EVAR_100507_1</name>
</gene>
<organism evidence="1 2">
    <name type="scientific">Eumeta variegata</name>
    <name type="common">Bagworm moth</name>
    <name type="synonym">Eumeta japonica</name>
    <dbReference type="NCBI Taxonomy" id="151549"/>
    <lineage>
        <taxon>Eukaryota</taxon>
        <taxon>Metazoa</taxon>
        <taxon>Ecdysozoa</taxon>
        <taxon>Arthropoda</taxon>
        <taxon>Hexapoda</taxon>
        <taxon>Insecta</taxon>
        <taxon>Pterygota</taxon>
        <taxon>Neoptera</taxon>
        <taxon>Endopterygota</taxon>
        <taxon>Lepidoptera</taxon>
        <taxon>Glossata</taxon>
        <taxon>Ditrysia</taxon>
        <taxon>Tineoidea</taxon>
        <taxon>Psychidae</taxon>
        <taxon>Oiketicinae</taxon>
        <taxon>Eumeta</taxon>
    </lineage>
</organism>
<dbReference type="EMBL" id="BGZK01002760">
    <property type="protein sequence ID" value="GBP96259.1"/>
    <property type="molecule type" value="Genomic_DNA"/>
</dbReference>
<dbReference type="Proteomes" id="UP000299102">
    <property type="component" value="Unassembled WGS sequence"/>
</dbReference>
<keyword evidence="2" id="KW-1185">Reference proteome</keyword>
<reference evidence="1 2" key="1">
    <citation type="journal article" date="2019" name="Commun. Biol.">
        <title>The bagworm genome reveals a unique fibroin gene that provides high tensile strength.</title>
        <authorList>
            <person name="Kono N."/>
            <person name="Nakamura H."/>
            <person name="Ohtoshi R."/>
            <person name="Tomita M."/>
            <person name="Numata K."/>
            <person name="Arakawa K."/>
        </authorList>
    </citation>
    <scope>NUCLEOTIDE SEQUENCE [LARGE SCALE GENOMIC DNA]</scope>
</reference>
<dbReference type="OrthoDB" id="412981at2759"/>
<evidence type="ECO:0000313" key="2">
    <source>
        <dbReference type="Proteomes" id="UP000299102"/>
    </source>
</evidence>
<protein>
    <submittedName>
        <fullName evidence="1">Uncharacterized protein</fullName>
    </submittedName>
</protein>
<proteinExistence type="predicted"/>
<name>A0A4C2AAS0_EUMVA</name>
<accession>A0A4C2AAS0</accession>